<dbReference type="InterPro" id="IPR024047">
    <property type="entry name" value="MM3350-like_sf"/>
</dbReference>
<dbReference type="PANTHER" id="PTHR41878:SF1">
    <property type="entry name" value="TNPR PROTEIN"/>
    <property type="match status" value="1"/>
</dbReference>
<organism evidence="3 4">
    <name type="scientific">Rhodococcus oxybenzonivorans</name>
    <dbReference type="NCBI Taxonomy" id="1990687"/>
    <lineage>
        <taxon>Bacteria</taxon>
        <taxon>Bacillati</taxon>
        <taxon>Actinomycetota</taxon>
        <taxon>Actinomycetes</taxon>
        <taxon>Mycobacteriales</taxon>
        <taxon>Nocardiaceae</taxon>
        <taxon>Rhodococcus</taxon>
    </lineage>
</organism>
<gene>
    <name evidence="3" type="ORF">CBI38_09375</name>
</gene>
<evidence type="ECO:0000313" key="3">
    <source>
        <dbReference type="EMBL" id="AWK71771.1"/>
    </source>
</evidence>
<keyword evidence="4" id="KW-1185">Reference proteome</keyword>
<dbReference type="AlphaFoldDB" id="A0A2S2BT28"/>
<dbReference type="InterPro" id="IPR012912">
    <property type="entry name" value="Plasmid_pRiA4b_Orf3-like"/>
</dbReference>
<name>A0A2S2BT28_9NOCA</name>
<feature type="region of interest" description="Disordered" evidence="1">
    <location>
        <begin position="1"/>
        <end position="21"/>
    </location>
</feature>
<proteinExistence type="predicted"/>
<evidence type="ECO:0000259" key="2">
    <source>
        <dbReference type="Pfam" id="PF07929"/>
    </source>
</evidence>
<sequence>MAASGSRRHLSVVPDQPVIDRPSQRSGRLDVVSYQLRIELDDVSPTIWRQFVVPSNLRLNQLHPVLQTVMGWYDSHLHAWVGGEPPASERYEMQESIDEGFADDDDELCEDDIRLDQVLVQPGDQLSYTYDFGDGWNHTIVLEQIRAGDPEPKTQCLAGARACPPENSGGPGGYADLLGVLADPSHPEHNDASAWVGSGFSPESFDPAVVDASLGGHEAVRAHGPVPDSAFAELLRHMPPRAAPQVYSMLERAHLTQRSGDYLGAQEAVTLHLRWFLQRIGPDGITLTKAGHLPPAVVAETRELPGFDGWPSTNNRENDQRPVHLLHVYTKTLGLARKYKGKLVQTKLGAEFAGNARGMWSHLLTRLPLGADRVEREAGYLVLLALAAGASPKERQSVVAEGLAALGWRASDKTVVEGLEAYWIARPTIEFLMLTGAIGEGYGVHDTSDPEWGRLLARMVLSV</sequence>
<dbReference type="SUPFAM" id="SSF159941">
    <property type="entry name" value="MM3350-like"/>
    <property type="match status" value="1"/>
</dbReference>
<accession>A0A2S2BT28</accession>
<evidence type="ECO:0000313" key="4">
    <source>
        <dbReference type="Proteomes" id="UP000245711"/>
    </source>
</evidence>
<feature type="domain" description="Plasmid pRiA4b Orf3-like" evidence="2">
    <location>
        <begin position="34"/>
        <end position="207"/>
    </location>
</feature>
<feature type="compositionally biased region" description="Basic residues" evidence="1">
    <location>
        <begin position="1"/>
        <end position="10"/>
    </location>
</feature>
<evidence type="ECO:0000256" key="1">
    <source>
        <dbReference type="SAM" id="MobiDB-lite"/>
    </source>
</evidence>
<dbReference type="Proteomes" id="UP000245711">
    <property type="component" value="Chromosome"/>
</dbReference>
<protein>
    <recommendedName>
        <fullName evidence="2">Plasmid pRiA4b Orf3-like domain-containing protein</fullName>
    </recommendedName>
</protein>
<dbReference type="Gene3D" id="3.10.290.30">
    <property type="entry name" value="MM3350-like"/>
    <property type="match status" value="1"/>
</dbReference>
<dbReference type="OrthoDB" id="9816539at2"/>
<dbReference type="Pfam" id="PF07929">
    <property type="entry name" value="PRiA4_ORF3"/>
    <property type="match status" value="1"/>
</dbReference>
<dbReference type="KEGG" id="roz:CBI38_09375"/>
<dbReference type="EMBL" id="CP021354">
    <property type="protein sequence ID" value="AWK71771.1"/>
    <property type="molecule type" value="Genomic_DNA"/>
</dbReference>
<dbReference type="RefSeq" id="WP_109328345.1">
    <property type="nucleotide sequence ID" value="NZ_CP021354.1"/>
</dbReference>
<dbReference type="PANTHER" id="PTHR41878">
    <property type="entry name" value="LEXA REPRESSOR-RELATED"/>
    <property type="match status" value="1"/>
</dbReference>
<reference evidence="3 4" key="1">
    <citation type="submission" date="2017-05" db="EMBL/GenBank/DDBJ databases">
        <title>Isolation of Rhodococcus sp. S2-17 biodegrading of BP-3.</title>
        <authorList>
            <person name="Lee Y."/>
            <person name="Kim K.H."/>
            <person name="Chun B.H."/>
            <person name="Jung H.S."/>
            <person name="Jeon C.O."/>
        </authorList>
    </citation>
    <scope>NUCLEOTIDE SEQUENCE [LARGE SCALE GENOMIC DNA]</scope>
    <source>
        <strain evidence="3 4">S2-17</strain>
    </source>
</reference>